<feature type="chain" id="PRO_5008265547" evidence="2">
    <location>
        <begin position="18"/>
        <end position="254"/>
    </location>
</feature>
<protein>
    <submittedName>
        <fullName evidence="3">Uncharacterized protein</fullName>
    </submittedName>
</protein>
<sequence length="254" mass="27148">MLLSTLFFVLSASLALADVSHDDGKTAISDSQSRKEDLRDMSLKEICYRNLYADVDAFTVKHSTEALISDTHGKAVFLSDGIKKAFDDVEYYYEEFCYKKVKARKRSDDVSKHSGLLVGRQLGVPVTQGGLSSSFGDDVGGVPHSSADSILADRSTGLNADGDQLTADGKTGASSSPVILRLKARQVDSTQLGAGKGVERRSPGWIVRVLRIVSGQWDGHDDGDEGAGGEGEGCEEGQEERGVDDGPQGGLLFE</sequence>
<evidence type="ECO:0000313" key="4">
    <source>
        <dbReference type="Proteomes" id="UP000053890"/>
    </source>
</evidence>
<dbReference type="Proteomes" id="UP000053890">
    <property type="component" value="Unassembled WGS sequence"/>
</dbReference>
<organism evidence="3 4">
    <name type="scientific">Rhodotorula graminis (strain WP1)</name>
    <dbReference type="NCBI Taxonomy" id="578459"/>
    <lineage>
        <taxon>Eukaryota</taxon>
        <taxon>Fungi</taxon>
        <taxon>Dikarya</taxon>
        <taxon>Basidiomycota</taxon>
        <taxon>Pucciniomycotina</taxon>
        <taxon>Microbotryomycetes</taxon>
        <taxon>Sporidiobolales</taxon>
        <taxon>Sporidiobolaceae</taxon>
        <taxon>Rhodotorula</taxon>
    </lineage>
</organism>
<accession>A0A194S9J4</accession>
<gene>
    <name evidence="3" type="ORF">RHOBADRAFT_42345</name>
</gene>
<dbReference type="EMBL" id="KQ474075">
    <property type="protein sequence ID" value="KPV77135.1"/>
    <property type="molecule type" value="Genomic_DNA"/>
</dbReference>
<feature type="region of interest" description="Disordered" evidence="1">
    <location>
        <begin position="217"/>
        <end position="254"/>
    </location>
</feature>
<evidence type="ECO:0000256" key="1">
    <source>
        <dbReference type="SAM" id="MobiDB-lite"/>
    </source>
</evidence>
<evidence type="ECO:0000313" key="3">
    <source>
        <dbReference type="EMBL" id="KPV77135.1"/>
    </source>
</evidence>
<feature type="signal peptide" evidence="2">
    <location>
        <begin position="1"/>
        <end position="17"/>
    </location>
</feature>
<reference evidence="3 4" key="1">
    <citation type="journal article" date="2015" name="Front. Microbiol.">
        <title>Genome sequence of the plant growth promoting endophytic yeast Rhodotorula graminis WP1.</title>
        <authorList>
            <person name="Firrincieli A."/>
            <person name="Otillar R."/>
            <person name="Salamov A."/>
            <person name="Schmutz J."/>
            <person name="Khan Z."/>
            <person name="Redman R.S."/>
            <person name="Fleck N.D."/>
            <person name="Lindquist E."/>
            <person name="Grigoriev I.V."/>
            <person name="Doty S.L."/>
        </authorList>
    </citation>
    <scope>NUCLEOTIDE SEQUENCE [LARGE SCALE GENOMIC DNA]</scope>
    <source>
        <strain evidence="3 4">WP1</strain>
    </source>
</reference>
<dbReference type="AlphaFoldDB" id="A0A194S9J4"/>
<name>A0A194S9J4_RHOGW</name>
<proteinExistence type="predicted"/>
<dbReference type="GeneID" id="28974495"/>
<dbReference type="RefSeq" id="XP_018273184.1">
    <property type="nucleotide sequence ID" value="XM_018414047.1"/>
</dbReference>
<feature type="compositionally biased region" description="Acidic residues" evidence="1">
    <location>
        <begin position="221"/>
        <end position="238"/>
    </location>
</feature>
<keyword evidence="4" id="KW-1185">Reference proteome</keyword>
<dbReference type="OrthoDB" id="2528365at2759"/>
<keyword evidence="2" id="KW-0732">Signal</keyword>
<evidence type="ECO:0000256" key="2">
    <source>
        <dbReference type="SAM" id="SignalP"/>
    </source>
</evidence>